<evidence type="ECO:0000256" key="4">
    <source>
        <dbReference type="ARBA" id="ARBA00022857"/>
    </source>
</evidence>
<dbReference type="CDD" id="cd02274">
    <property type="entry name" value="DHDPR_N"/>
    <property type="match status" value="1"/>
</dbReference>
<keyword evidence="5 13" id="KW-0220">Diaminopimelate biosynthesis</keyword>
<dbReference type="PROSITE" id="PS01298">
    <property type="entry name" value="DAPB"/>
    <property type="match status" value="1"/>
</dbReference>
<keyword evidence="8 13" id="KW-0457">Lysine biosynthesis</keyword>
<evidence type="ECO:0000256" key="2">
    <source>
        <dbReference type="ARBA" id="ARBA00022490"/>
    </source>
</evidence>
<dbReference type="GO" id="GO:0019877">
    <property type="term" value="P:diaminopimelate biosynthetic process"/>
    <property type="evidence" value="ECO:0007669"/>
    <property type="project" value="UniProtKB-UniRule"/>
</dbReference>
<keyword evidence="4 13" id="KW-0521">NADP</keyword>
<proteinExistence type="inferred from homology"/>
<evidence type="ECO:0000256" key="11">
    <source>
        <dbReference type="ARBA" id="ARBA00049080"/>
    </source>
</evidence>
<dbReference type="InterPro" id="IPR036291">
    <property type="entry name" value="NAD(P)-bd_dom_sf"/>
</dbReference>
<keyword evidence="17" id="KW-1185">Reference proteome</keyword>
<dbReference type="InterPro" id="IPR022664">
    <property type="entry name" value="DapB_N_CS"/>
</dbReference>
<dbReference type="PANTHER" id="PTHR20836">
    <property type="entry name" value="DIHYDRODIPICOLINATE REDUCTASE"/>
    <property type="match status" value="1"/>
</dbReference>
<dbReference type="FunFam" id="3.30.360.10:FF:000009">
    <property type="entry name" value="4-hydroxy-tetrahydrodipicolinate reductase"/>
    <property type="match status" value="1"/>
</dbReference>
<organism evidence="16 17">
    <name type="scientific">Convivina intestini</name>
    <dbReference type="NCBI Taxonomy" id="1505726"/>
    <lineage>
        <taxon>Bacteria</taxon>
        <taxon>Bacillati</taxon>
        <taxon>Bacillota</taxon>
        <taxon>Bacilli</taxon>
        <taxon>Lactobacillales</taxon>
        <taxon>Lactobacillaceae</taxon>
        <taxon>Convivina</taxon>
    </lineage>
</organism>
<sequence>MAKIILAGFKGSMGQKALKMIADTPEFDLVGVYSPSANQSATSYGLAEEVAVFNQLDQVKLAADIWLDFTTPSAVYQNTRFAIEHGLHPVVGTTGLSDEQEQELIELSQKQGLGGLIAPNFGLSAVLLMQFAQKAAQYFPDVEIIEMHHEDKKDAPSGTALMTAKMIDEVRPEHEQGHSKETLAGVRGGDYNGIRVHAVRLPGYIAHEEVLFGGPGEGLTIRQDSFDRASFMQGVKLAINKVDQLDQLTIGLEKIL</sequence>
<dbReference type="AlphaFoldDB" id="A0A2U1D6G0"/>
<feature type="active site" description="Proton donor" evidence="13">
    <location>
        <position position="152"/>
    </location>
</feature>
<evidence type="ECO:0000256" key="6">
    <source>
        <dbReference type="ARBA" id="ARBA00023002"/>
    </source>
</evidence>
<evidence type="ECO:0000256" key="7">
    <source>
        <dbReference type="ARBA" id="ARBA00023027"/>
    </source>
</evidence>
<evidence type="ECO:0000256" key="10">
    <source>
        <dbReference type="ARBA" id="ARBA00038983"/>
    </source>
</evidence>
<dbReference type="OrthoDB" id="9790352at2"/>
<comment type="similarity">
    <text evidence="1 13">Belongs to the DapB family.</text>
</comment>
<keyword evidence="2 13" id="KW-0963">Cytoplasm</keyword>
<dbReference type="PIRSF" id="PIRSF000161">
    <property type="entry name" value="DHPR"/>
    <property type="match status" value="1"/>
</dbReference>
<dbReference type="PANTHER" id="PTHR20836:SF0">
    <property type="entry name" value="4-HYDROXY-TETRAHYDRODIPICOLINATE REDUCTASE 1, CHLOROPLASTIC-RELATED"/>
    <property type="match status" value="1"/>
</dbReference>
<evidence type="ECO:0000256" key="12">
    <source>
        <dbReference type="ARBA" id="ARBA00049396"/>
    </source>
</evidence>
<accession>A0A2U1D6G0</accession>
<comment type="caution">
    <text evidence="13">Was originally thought to be a dihydrodipicolinate reductase (DHDPR), catalyzing the conversion of dihydrodipicolinate to tetrahydrodipicolinate. However, it was shown in E.coli that the substrate of the enzymatic reaction is not dihydrodipicolinate (DHDP) but in fact (2S,4S)-4-hydroxy-2,3,4,5-tetrahydrodipicolinic acid (HTPA), the product released by the DapA-catalyzed reaction.</text>
</comment>
<comment type="subcellular location">
    <subcellularLocation>
        <location evidence="13">Cytoplasm</location>
    </subcellularLocation>
</comment>
<evidence type="ECO:0000256" key="3">
    <source>
        <dbReference type="ARBA" id="ARBA00022605"/>
    </source>
</evidence>
<dbReference type="GO" id="GO:0050661">
    <property type="term" value="F:NADP binding"/>
    <property type="evidence" value="ECO:0007669"/>
    <property type="project" value="UniProtKB-UniRule"/>
</dbReference>
<reference evidence="16 17" key="1">
    <citation type="submission" date="2018-04" db="EMBL/GenBank/DDBJ databases">
        <title>Genomic Encyclopedia of Type Strains, Phase IV (KMG-IV): sequencing the most valuable type-strain genomes for metagenomic binning, comparative biology and taxonomic classification.</title>
        <authorList>
            <person name="Goeker M."/>
        </authorList>
    </citation>
    <scope>NUCLEOTIDE SEQUENCE [LARGE SCALE GENOMIC DNA]</scope>
    <source>
        <strain evidence="16 17">DSM 28795</strain>
    </source>
</reference>
<keyword evidence="7 13" id="KW-0520">NAD</keyword>
<dbReference type="InterPro" id="IPR023940">
    <property type="entry name" value="DHDPR_bac"/>
</dbReference>
<keyword evidence="3 13" id="KW-0028">Amino-acid biosynthesis</keyword>
<feature type="binding site" evidence="13">
    <location>
        <position position="149"/>
    </location>
    <ligand>
        <name>(S)-2,3,4,5-tetrahydrodipicolinate</name>
        <dbReference type="ChEBI" id="CHEBI:16845"/>
    </ligand>
</feature>
<name>A0A2U1D6G0_9LACO</name>
<feature type="binding site" evidence="13">
    <location>
        <begin position="8"/>
        <end position="13"/>
    </location>
    <ligand>
        <name>NAD(+)</name>
        <dbReference type="ChEBI" id="CHEBI:57540"/>
    </ligand>
</feature>
<evidence type="ECO:0000256" key="1">
    <source>
        <dbReference type="ARBA" id="ARBA00006642"/>
    </source>
</evidence>
<evidence type="ECO:0000256" key="13">
    <source>
        <dbReference type="HAMAP-Rule" id="MF_00102"/>
    </source>
</evidence>
<dbReference type="EMBL" id="QEKT01000008">
    <property type="protein sequence ID" value="PVY83179.1"/>
    <property type="molecule type" value="Genomic_DNA"/>
</dbReference>
<dbReference type="InterPro" id="IPR000846">
    <property type="entry name" value="DapB_N"/>
</dbReference>
<feature type="binding site" evidence="13">
    <location>
        <position position="48"/>
    </location>
    <ligand>
        <name>NAD(+)</name>
        <dbReference type="ChEBI" id="CHEBI:57540"/>
    </ligand>
</feature>
<evidence type="ECO:0000259" key="15">
    <source>
        <dbReference type="Pfam" id="PF05173"/>
    </source>
</evidence>
<feature type="binding site" evidence="13">
    <location>
        <begin position="118"/>
        <end position="121"/>
    </location>
    <ligand>
        <name>NAD(+)</name>
        <dbReference type="ChEBI" id="CHEBI:57540"/>
    </ligand>
</feature>
<dbReference type="Pfam" id="PF05173">
    <property type="entry name" value="DapB_C"/>
    <property type="match status" value="1"/>
</dbReference>
<feature type="domain" description="Dihydrodipicolinate reductase N-terminal" evidence="14">
    <location>
        <begin position="3"/>
        <end position="121"/>
    </location>
</feature>
<evidence type="ECO:0000313" key="16">
    <source>
        <dbReference type="EMBL" id="PVY83179.1"/>
    </source>
</evidence>
<evidence type="ECO:0000256" key="5">
    <source>
        <dbReference type="ARBA" id="ARBA00022915"/>
    </source>
</evidence>
<dbReference type="NCBIfam" id="TIGR00036">
    <property type="entry name" value="dapB"/>
    <property type="match status" value="1"/>
</dbReference>
<comment type="caution">
    <text evidence="16">The sequence shown here is derived from an EMBL/GenBank/DDBJ whole genome shotgun (WGS) entry which is preliminary data.</text>
</comment>
<comment type="catalytic activity">
    <reaction evidence="11 13">
        <text>(S)-2,3,4,5-tetrahydrodipicolinate + NADP(+) + H2O = (2S,4S)-4-hydroxy-2,3,4,5-tetrahydrodipicolinate + NADPH + H(+)</text>
        <dbReference type="Rhea" id="RHEA:35331"/>
        <dbReference type="ChEBI" id="CHEBI:15377"/>
        <dbReference type="ChEBI" id="CHEBI:15378"/>
        <dbReference type="ChEBI" id="CHEBI:16845"/>
        <dbReference type="ChEBI" id="CHEBI:57783"/>
        <dbReference type="ChEBI" id="CHEBI:58349"/>
        <dbReference type="ChEBI" id="CHEBI:67139"/>
        <dbReference type="EC" id="1.17.1.8"/>
    </reaction>
</comment>
<feature type="domain" description="Dihydrodipicolinate reductase C-terminal" evidence="15">
    <location>
        <begin position="125"/>
        <end position="256"/>
    </location>
</feature>
<dbReference type="InterPro" id="IPR022663">
    <property type="entry name" value="DapB_C"/>
</dbReference>
<gene>
    <name evidence="13" type="primary">dapB</name>
    <name evidence="16" type="ORF">C7384_10856</name>
</gene>
<comment type="subunit">
    <text evidence="13">Homotetramer.</text>
</comment>
<comment type="catalytic activity">
    <reaction evidence="12 13">
        <text>(S)-2,3,4,5-tetrahydrodipicolinate + NAD(+) + H2O = (2S,4S)-4-hydroxy-2,3,4,5-tetrahydrodipicolinate + NADH + H(+)</text>
        <dbReference type="Rhea" id="RHEA:35323"/>
        <dbReference type="ChEBI" id="CHEBI:15377"/>
        <dbReference type="ChEBI" id="CHEBI:15378"/>
        <dbReference type="ChEBI" id="CHEBI:16845"/>
        <dbReference type="ChEBI" id="CHEBI:57540"/>
        <dbReference type="ChEBI" id="CHEBI:57945"/>
        <dbReference type="ChEBI" id="CHEBI:67139"/>
        <dbReference type="EC" id="1.17.1.8"/>
    </reaction>
</comment>
<dbReference type="Gene3D" id="3.30.360.10">
    <property type="entry name" value="Dihydrodipicolinate Reductase, domain 2"/>
    <property type="match status" value="1"/>
</dbReference>
<dbReference type="GO" id="GO:0005829">
    <property type="term" value="C:cytosol"/>
    <property type="evidence" value="ECO:0007669"/>
    <property type="project" value="TreeGrafter"/>
</dbReference>
<protein>
    <recommendedName>
        <fullName evidence="10 13">4-hydroxy-tetrahydrodipicolinate reductase</fullName>
        <shortName evidence="13">HTPA reductase</shortName>
        <ecNumber evidence="10 13">1.17.1.8</ecNumber>
    </recommendedName>
</protein>
<dbReference type="SUPFAM" id="SSF51735">
    <property type="entry name" value="NAD(P)-binding Rossmann-fold domains"/>
    <property type="match status" value="1"/>
</dbReference>
<dbReference type="RefSeq" id="WP_089939263.1">
    <property type="nucleotide sequence ID" value="NZ_CAKOEX010000008.1"/>
</dbReference>
<feature type="active site" description="Proton donor/acceptor" evidence="13">
    <location>
        <position position="148"/>
    </location>
</feature>
<evidence type="ECO:0000256" key="9">
    <source>
        <dbReference type="ARBA" id="ARBA00037922"/>
    </source>
</evidence>
<dbReference type="Proteomes" id="UP000245433">
    <property type="component" value="Unassembled WGS sequence"/>
</dbReference>
<feature type="binding site" evidence="13">
    <location>
        <begin position="92"/>
        <end position="94"/>
    </location>
    <ligand>
        <name>NAD(+)</name>
        <dbReference type="ChEBI" id="CHEBI:57540"/>
    </ligand>
</feature>
<dbReference type="GO" id="GO:0009089">
    <property type="term" value="P:lysine biosynthetic process via diaminopimelate"/>
    <property type="evidence" value="ECO:0007669"/>
    <property type="project" value="UniProtKB-UniRule"/>
</dbReference>
<dbReference type="GO" id="GO:0016726">
    <property type="term" value="F:oxidoreductase activity, acting on CH or CH2 groups, NAD or NADP as acceptor"/>
    <property type="evidence" value="ECO:0007669"/>
    <property type="project" value="UniProtKB-UniRule"/>
</dbReference>
<evidence type="ECO:0000259" key="14">
    <source>
        <dbReference type="Pfam" id="PF01113"/>
    </source>
</evidence>
<dbReference type="HAMAP" id="MF_00102">
    <property type="entry name" value="DapB"/>
    <property type="match status" value="1"/>
</dbReference>
<dbReference type="UniPathway" id="UPA00034">
    <property type="reaction ID" value="UER00018"/>
</dbReference>
<comment type="caution">
    <text evidence="13">Lacks conserved residue(s) required for the propagation of feature annotation.</text>
</comment>
<dbReference type="Pfam" id="PF01113">
    <property type="entry name" value="DapB_N"/>
    <property type="match status" value="1"/>
</dbReference>
<feature type="binding site" evidence="13">
    <location>
        <begin position="158"/>
        <end position="159"/>
    </location>
    <ligand>
        <name>(S)-2,3,4,5-tetrahydrodipicolinate</name>
        <dbReference type="ChEBI" id="CHEBI:16845"/>
    </ligand>
</feature>
<comment type="pathway">
    <text evidence="9 13">Amino-acid biosynthesis; L-lysine biosynthesis via DAP pathway; (S)-tetrahydrodipicolinate from L-aspartate: step 4/4.</text>
</comment>
<dbReference type="Gene3D" id="3.40.50.720">
    <property type="entry name" value="NAD(P)-binding Rossmann-like Domain"/>
    <property type="match status" value="1"/>
</dbReference>
<dbReference type="EC" id="1.17.1.8" evidence="10 13"/>
<evidence type="ECO:0000256" key="8">
    <source>
        <dbReference type="ARBA" id="ARBA00023154"/>
    </source>
</evidence>
<comment type="function">
    <text evidence="13">Catalyzes the conversion of 4-hydroxy-tetrahydrodipicolinate (HTPA) to tetrahydrodipicolinate.</text>
</comment>
<dbReference type="SUPFAM" id="SSF55347">
    <property type="entry name" value="Glyceraldehyde-3-phosphate dehydrogenase-like, C-terminal domain"/>
    <property type="match status" value="1"/>
</dbReference>
<dbReference type="GO" id="GO:0051287">
    <property type="term" value="F:NAD binding"/>
    <property type="evidence" value="ECO:0007669"/>
    <property type="project" value="UniProtKB-UniRule"/>
</dbReference>
<dbReference type="GO" id="GO:0008839">
    <property type="term" value="F:4-hydroxy-tetrahydrodipicolinate reductase"/>
    <property type="evidence" value="ECO:0007669"/>
    <property type="project" value="UniProtKB-UniRule"/>
</dbReference>
<evidence type="ECO:0000313" key="17">
    <source>
        <dbReference type="Proteomes" id="UP000245433"/>
    </source>
</evidence>
<keyword evidence="6 13" id="KW-0560">Oxidoreductase</keyword>